<organism evidence="1 2">
    <name type="scientific">Natrinema pallidum</name>
    <dbReference type="NCBI Taxonomy" id="69527"/>
    <lineage>
        <taxon>Archaea</taxon>
        <taxon>Methanobacteriati</taxon>
        <taxon>Methanobacteriota</taxon>
        <taxon>Stenosarchaea group</taxon>
        <taxon>Halobacteria</taxon>
        <taxon>Halobacteriales</taxon>
        <taxon>Natrialbaceae</taxon>
        <taxon>Natrinema</taxon>
    </lineage>
</organism>
<evidence type="ECO:0000313" key="1">
    <source>
        <dbReference type="EMBL" id="QCW01870.1"/>
    </source>
</evidence>
<dbReference type="GeneID" id="96154465"/>
<proteinExistence type="predicted"/>
<sequence length="303" mass="34676">MVDAQVAMENMSKADEAFETYYVTDDLEIKTYNSKLTEIPDFDSEGTRVINLHVTDESPFYTFEKSGVGVGGGEMDETGTGMMGYSATEAVLALGQHLSHLEIHGFDEQKSWRELRENLGEELVNDVQKELEEISRKERARKMMTQVEEKLSVVPTPIWKKPIEEGQWRDTNLDSEATEIAREILSSINIDTRTCYLTAQRAYKEAHDHDRVDYCEGLAFPKQMGRVVRHAWIEIDGSVAELTWPWHHVDGKEALYYGVKIPDDVFYERLEKRGEAPMLILNEEERELVHTMPNPLADKLSTG</sequence>
<dbReference type="EMBL" id="CP040637">
    <property type="protein sequence ID" value="QCW01870.1"/>
    <property type="molecule type" value="Genomic_DNA"/>
</dbReference>
<accession>A0A4P9TDX8</accession>
<dbReference type="KEGG" id="npl:FGF80_00830"/>
<name>A0A4P9TDX8_9EURY</name>
<evidence type="ECO:0000313" key="2">
    <source>
        <dbReference type="Proteomes" id="UP000307562"/>
    </source>
</evidence>
<dbReference type="AlphaFoldDB" id="A0A4P9TDX8"/>
<dbReference type="RefSeq" id="WP_138651638.1">
    <property type="nucleotide sequence ID" value="NZ_CP040637.1"/>
</dbReference>
<keyword evidence="2" id="KW-1185">Reference proteome</keyword>
<reference evidence="2" key="1">
    <citation type="submission" date="2019-05" db="EMBL/GenBank/DDBJ databases">
        <title>Complete Genome Sequence and Methylation Pattern of the Halophilic Archaeon Natrinema pallidum BOL6-1.</title>
        <authorList>
            <person name="DasSarma P."/>
            <person name="DasSarma B.P."/>
            <person name="DasSarma S.L."/>
            <person name="Martinez F.L."/>
            <person name="Guzman D."/>
            <person name="Roberts R.J."/>
            <person name="DasSarma S."/>
        </authorList>
    </citation>
    <scope>NUCLEOTIDE SEQUENCE [LARGE SCALE GENOMIC DNA]</scope>
    <source>
        <strain evidence="2">BOL6-1</strain>
    </source>
</reference>
<gene>
    <name evidence="1" type="ORF">FGF80_00830</name>
</gene>
<protein>
    <submittedName>
        <fullName evidence="1">Uncharacterized protein</fullName>
    </submittedName>
</protein>
<dbReference type="Proteomes" id="UP000307562">
    <property type="component" value="Chromosome"/>
</dbReference>